<gene>
    <name evidence="1" type="ORF">PLOB_00013062</name>
</gene>
<evidence type="ECO:0000313" key="1">
    <source>
        <dbReference type="EMBL" id="CAH3172588.1"/>
    </source>
</evidence>
<feature type="non-terminal residue" evidence="1">
    <location>
        <position position="1"/>
    </location>
</feature>
<organism evidence="1 2">
    <name type="scientific">Porites lobata</name>
    <dbReference type="NCBI Taxonomy" id="104759"/>
    <lineage>
        <taxon>Eukaryota</taxon>
        <taxon>Metazoa</taxon>
        <taxon>Cnidaria</taxon>
        <taxon>Anthozoa</taxon>
        <taxon>Hexacorallia</taxon>
        <taxon>Scleractinia</taxon>
        <taxon>Fungiina</taxon>
        <taxon>Poritidae</taxon>
        <taxon>Porites</taxon>
    </lineage>
</organism>
<evidence type="ECO:0000313" key="2">
    <source>
        <dbReference type="Proteomes" id="UP001159405"/>
    </source>
</evidence>
<protein>
    <submittedName>
        <fullName evidence="1">Uncharacterized protein</fullName>
    </submittedName>
</protein>
<dbReference type="Proteomes" id="UP001159405">
    <property type="component" value="Unassembled WGS sequence"/>
</dbReference>
<feature type="non-terminal residue" evidence="1">
    <location>
        <position position="178"/>
    </location>
</feature>
<dbReference type="EMBL" id="CALNXK010000174">
    <property type="protein sequence ID" value="CAH3172588.1"/>
    <property type="molecule type" value="Genomic_DNA"/>
</dbReference>
<name>A0ABN8R413_9CNID</name>
<comment type="caution">
    <text evidence="1">The sequence shown here is derived from an EMBL/GenBank/DDBJ whole genome shotgun (WGS) entry which is preliminary data.</text>
</comment>
<sequence>IGGIQSESVLPGDPTFNIIDNKYDIPSFKRIYAEFNIEWKCIQRQSHLIYFSRNDDDTERQFKYFMIEDSSGLSQAGLSRLNQSIEAFVYSILGAQVNVRSSILGNSESAKEAQTDVQRFQLAIDEAKVRLNLAVSPRAWLKPSNLVINTQSAVGYNNGLRKSGVRMKLGVNDSVNAD</sequence>
<accession>A0ABN8R413</accession>
<reference evidence="1 2" key="1">
    <citation type="submission" date="2022-05" db="EMBL/GenBank/DDBJ databases">
        <authorList>
            <consortium name="Genoscope - CEA"/>
            <person name="William W."/>
        </authorList>
    </citation>
    <scope>NUCLEOTIDE SEQUENCE [LARGE SCALE GENOMIC DNA]</scope>
</reference>
<keyword evidence="2" id="KW-1185">Reference proteome</keyword>
<proteinExistence type="predicted"/>